<keyword evidence="3" id="KW-1185">Reference proteome</keyword>
<feature type="signal peptide" evidence="1">
    <location>
        <begin position="1"/>
        <end position="20"/>
    </location>
</feature>
<protein>
    <recommendedName>
        <fullName evidence="4">Invasion associated locus B family protein</fullName>
    </recommendedName>
</protein>
<keyword evidence="1" id="KW-0732">Signal</keyword>
<name>A0A437MEN5_9PROT</name>
<dbReference type="AlphaFoldDB" id="A0A437MEN5"/>
<accession>A0A437MEN5</accession>
<evidence type="ECO:0000313" key="3">
    <source>
        <dbReference type="Proteomes" id="UP000282957"/>
    </source>
</evidence>
<sequence>MRSILVAVLLLAAGAAPGMAQPARPSPINDGVESGTRMVRLNAPPGRFAAYGEARGRRTIRCMIDWPEGEDLRLSFYKDSERRMLSLPAPTPMPATERLLLSATPGSAAPIALTARGVGGRLVVDNLPQPAIDRILEGGRLTIRLAGAGTERSYDLTGMDIMGAVMDGCLTSGV</sequence>
<evidence type="ECO:0000256" key="1">
    <source>
        <dbReference type="SAM" id="SignalP"/>
    </source>
</evidence>
<gene>
    <name evidence="2" type="ORF">EOD42_13320</name>
</gene>
<comment type="caution">
    <text evidence="2">The sequence shown here is derived from an EMBL/GenBank/DDBJ whole genome shotgun (WGS) entry which is preliminary data.</text>
</comment>
<evidence type="ECO:0000313" key="2">
    <source>
        <dbReference type="EMBL" id="RVT96097.1"/>
    </source>
</evidence>
<dbReference type="OrthoDB" id="7206787at2"/>
<reference evidence="2 3" key="1">
    <citation type="submission" date="2019-01" db="EMBL/GenBank/DDBJ databases">
        <authorList>
            <person name="Chen W.-M."/>
        </authorList>
    </citation>
    <scope>NUCLEOTIDE SEQUENCE [LARGE SCALE GENOMIC DNA]</scope>
    <source>
        <strain evidence="2 3">CCP-6</strain>
    </source>
</reference>
<organism evidence="2 3">
    <name type="scientific">Rhodovarius crocodyli</name>
    <dbReference type="NCBI Taxonomy" id="1979269"/>
    <lineage>
        <taxon>Bacteria</taxon>
        <taxon>Pseudomonadati</taxon>
        <taxon>Pseudomonadota</taxon>
        <taxon>Alphaproteobacteria</taxon>
        <taxon>Acetobacterales</taxon>
        <taxon>Roseomonadaceae</taxon>
        <taxon>Rhodovarius</taxon>
    </lineage>
</organism>
<dbReference type="RefSeq" id="WP_127788031.1">
    <property type="nucleotide sequence ID" value="NZ_SACL01000004.1"/>
</dbReference>
<evidence type="ECO:0008006" key="4">
    <source>
        <dbReference type="Google" id="ProtNLM"/>
    </source>
</evidence>
<dbReference type="EMBL" id="SACL01000004">
    <property type="protein sequence ID" value="RVT96097.1"/>
    <property type="molecule type" value="Genomic_DNA"/>
</dbReference>
<proteinExistence type="predicted"/>
<dbReference type="Proteomes" id="UP000282957">
    <property type="component" value="Unassembled WGS sequence"/>
</dbReference>
<feature type="chain" id="PRO_5019038671" description="Invasion associated locus B family protein" evidence="1">
    <location>
        <begin position="21"/>
        <end position="174"/>
    </location>
</feature>